<dbReference type="PANTHER" id="PTHR43775:SF37">
    <property type="entry name" value="SI:DKEY-61P9.11"/>
    <property type="match status" value="1"/>
</dbReference>
<evidence type="ECO:0008006" key="16">
    <source>
        <dbReference type="Google" id="ProtNLM"/>
    </source>
</evidence>
<dbReference type="Pfam" id="PF16197">
    <property type="entry name" value="KAsynt_C_assoc"/>
    <property type="match status" value="2"/>
</dbReference>
<dbReference type="SMART" id="SM01294">
    <property type="entry name" value="PKS_PP_betabranch"/>
    <property type="match status" value="1"/>
</dbReference>
<keyword evidence="6" id="KW-0808">Transferase</keyword>
<dbReference type="Gene3D" id="3.40.47.10">
    <property type="match status" value="3"/>
</dbReference>
<comment type="pathway">
    <text evidence="2">Antibiotic biosynthesis.</text>
</comment>
<feature type="compositionally biased region" description="Basic and acidic residues" evidence="11">
    <location>
        <begin position="4001"/>
        <end position="4012"/>
    </location>
</feature>
<evidence type="ECO:0000256" key="6">
    <source>
        <dbReference type="ARBA" id="ARBA00022679"/>
    </source>
</evidence>
<dbReference type="Pfam" id="PF21089">
    <property type="entry name" value="PKS_DH_N"/>
    <property type="match status" value="1"/>
</dbReference>
<dbReference type="SMART" id="SM00823">
    <property type="entry name" value="PKS_PP"/>
    <property type="match status" value="3"/>
</dbReference>
<dbReference type="InterPro" id="IPR057326">
    <property type="entry name" value="KR_dom"/>
</dbReference>
<dbReference type="SUPFAM" id="SSF53474">
    <property type="entry name" value="alpha/beta-Hydrolases"/>
    <property type="match status" value="1"/>
</dbReference>
<evidence type="ECO:0000313" key="15">
    <source>
        <dbReference type="EMBL" id="AYM54284.1"/>
    </source>
</evidence>
<evidence type="ECO:0000256" key="2">
    <source>
        <dbReference type="ARBA" id="ARBA00004792"/>
    </source>
</evidence>
<evidence type="ECO:0000256" key="9">
    <source>
        <dbReference type="ARBA" id="ARBA00054155"/>
    </source>
</evidence>
<dbReference type="GO" id="GO:0005737">
    <property type="term" value="C:cytoplasm"/>
    <property type="evidence" value="ECO:0007669"/>
    <property type="project" value="UniProtKB-SubCell"/>
</dbReference>
<feature type="domain" description="Carrier" evidence="12">
    <location>
        <begin position="3053"/>
        <end position="3130"/>
    </location>
</feature>
<dbReference type="FunFam" id="3.40.47.10:FF:000019">
    <property type="entry name" value="Polyketide synthase type I"/>
    <property type="match status" value="3"/>
</dbReference>
<dbReference type="PANTHER" id="PTHR43775">
    <property type="entry name" value="FATTY ACID SYNTHASE"/>
    <property type="match status" value="1"/>
</dbReference>
<dbReference type="SUPFAM" id="SSF53901">
    <property type="entry name" value="Thiolase-like"/>
    <property type="match status" value="3"/>
</dbReference>
<feature type="region of interest" description="Disordered" evidence="11">
    <location>
        <begin position="3013"/>
        <end position="3049"/>
    </location>
</feature>
<dbReference type="Gene3D" id="3.40.50.1820">
    <property type="entry name" value="alpha/beta hydrolase"/>
    <property type="match status" value="1"/>
</dbReference>
<dbReference type="EMBL" id="MH908920">
    <property type="protein sequence ID" value="AYM54284.1"/>
    <property type="molecule type" value="Genomic_DNA"/>
</dbReference>
<dbReference type="InterPro" id="IPR016039">
    <property type="entry name" value="Thiolase-like"/>
</dbReference>
<feature type="region of interest" description="Disordered" evidence="11">
    <location>
        <begin position="2223"/>
        <end position="2243"/>
    </location>
</feature>
<accession>A0A3S7UZV8</accession>
<dbReference type="GO" id="GO:0006633">
    <property type="term" value="P:fatty acid biosynthetic process"/>
    <property type="evidence" value="ECO:0007669"/>
    <property type="project" value="InterPro"/>
</dbReference>
<dbReference type="Gene3D" id="3.30.70.3290">
    <property type="match status" value="2"/>
</dbReference>
<dbReference type="InterPro" id="IPR029063">
    <property type="entry name" value="SAM-dependent_MTases_sf"/>
</dbReference>
<dbReference type="GO" id="GO:0031177">
    <property type="term" value="F:phosphopantetheine binding"/>
    <property type="evidence" value="ECO:0007669"/>
    <property type="project" value="InterPro"/>
</dbReference>
<dbReference type="InterPro" id="IPR042104">
    <property type="entry name" value="PKS_dehydratase_sf"/>
</dbReference>
<dbReference type="SMART" id="SM00826">
    <property type="entry name" value="PKS_DH"/>
    <property type="match status" value="1"/>
</dbReference>
<keyword evidence="8" id="KW-0511">Multifunctional enzyme</keyword>
<feature type="domain" description="PKS/mFAS DH" evidence="14">
    <location>
        <begin position="2240"/>
        <end position="2519"/>
    </location>
</feature>
<feature type="region of interest" description="N-terminal hotdog fold" evidence="10">
    <location>
        <begin position="2240"/>
        <end position="2356"/>
    </location>
</feature>
<evidence type="ECO:0000256" key="7">
    <source>
        <dbReference type="ARBA" id="ARBA00022737"/>
    </source>
</evidence>
<dbReference type="InterPro" id="IPR018201">
    <property type="entry name" value="Ketoacyl_synth_AS"/>
</dbReference>
<keyword evidence="7" id="KW-0677">Repeat</keyword>
<reference evidence="15" key="1">
    <citation type="journal article" date="2018" name="J. Ind. Microbiol. Biotechnol.">
        <title>Genome mining reveals uncommon alkylpyrones as type III PKS products from myxobacteria.</title>
        <authorList>
            <person name="Hug J.J."/>
            <person name="Panter F."/>
            <person name="Krug D."/>
            <person name="Muller R."/>
        </authorList>
    </citation>
    <scope>NUCLEOTIDE SEQUENCE</scope>
    <source>
        <strain evidence="15">So ce1128</strain>
    </source>
</reference>
<dbReference type="SUPFAM" id="SSF51735">
    <property type="entry name" value="NAD(P)-binding Rossmann-fold domains"/>
    <property type="match status" value="4"/>
</dbReference>
<evidence type="ECO:0000256" key="11">
    <source>
        <dbReference type="SAM" id="MobiDB-lite"/>
    </source>
</evidence>
<dbReference type="SMART" id="SM00822">
    <property type="entry name" value="PKS_KR"/>
    <property type="match status" value="2"/>
</dbReference>
<dbReference type="Gene3D" id="3.10.129.110">
    <property type="entry name" value="Polyketide synthase dehydratase"/>
    <property type="match status" value="1"/>
</dbReference>
<dbReference type="PROSITE" id="PS52004">
    <property type="entry name" value="KS3_2"/>
    <property type="match status" value="3"/>
</dbReference>
<dbReference type="Pfam" id="PF00109">
    <property type="entry name" value="ketoacyl-synt"/>
    <property type="match status" value="3"/>
</dbReference>
<dbReference type="GO" id="GO:0004315">
    <property type="term" value="F:3-oxoacyl-[acyl-carrier-protein] synthase activity"/>
    <property type="evidence" value="ECO:0007669"/>
    <property type="project" value="InterPro"/>
</dbReference>
<proteinExistence type="predicted"/>
<dbReference type="InterPro" id="IPR049900">
    <property type="entry name" value="PKS_mFAS_DH"/>
</dbReference>
<dbReference type="InterPro" id="IPR001031">
    <property type="entry name" value="Thioesterase"/>
</dbReference>
<feature type="domain" description="Ketosynthase family 3 (KS3)" evidence="13">
    <location>
        <begin position="3189"/>
        <end position="3626"/>
    </location>
</feature>
<dbReference type="SMART" id="SM00825">
    <property type="entry name" value="PKS_KS"/>
    <property type="match status" value="3"/>
</dbReference>
<dbReference type="Pfam" id="PF00550">
    <property type="entry name" value="PP-binding"/>
    <property type="match status" value="3"/>
</dbReference>
<dbReference type="Pfam" id="PF02801">
    <property type="entry name" value="Ketoacyl-synt_C"/>
    <property type="match status" value="3"/>
</dbReference>
<feature type="domain" description="Carrier" evidence="12">
    <location>
        <begin position="3919"/>
        <end position="3993"/>
    </location>
</feature>
<dbReference type="Pfam" id="PF08242">
    <property type="entry name" value="Methyltransf_12"/>
    <property type="match status" value="1"/>
</dbReference>
<dbReference type="Gene3D" id="1.10.1240.100">
    <property type="match status" value="2"/>
</dbReference>
<dbReference type="InterPro" id="IPR020802">
    <property type="entry name" value="TesA-like"/>
</dbReference>
<dbReference type="InterPro" id="IPR013217">
    <property type="entry name" value="Methyltransf_12"/>
</dbReference>
<keyword evidence="5" id="KW-0597">Phosphoprotein</keyword>
<feature type="region of interest" description="C-terminal hotdog fold" evidence="10">
    <location>
        <begin position="2375"/>
        <end position="2519"/>
    </location>
</feature>
<evidence type="ECO:0000259" key="13">
    <source>
        <dbReference type="PROSITE" id="PS52004"/>
    </source>
</evidence>
<feature type="domain" description="Ketosynthase family 3 (KS3)" evidence="13">
    <location>
        <begin position="13"/>
        <end position="439"/>
    </location>
</feature>
<dbReference type="InterPro" id="IPR036736">
    <property type="entry name" value="ACP-like_sf"/>
</dbReference>
<dbReference type="SMART" id="SM00824">
    <property type="entry name" value="PKS_TE"/>
    <property type="match status" value="1"/>
</dbReference>
<dbReference type="PROSITE" id="PS00606">
    <property type="entry name" value="KS3_1"/>
    <property type="match status" value="2"/>
</dbReference>
<dbReference type="InterPro" id="IPR009081">
    <property type="entry name" value="PP-bd_ACP"/>
</dbReference>
<feature type="active site" description="Proton acceptor; for dehydratase activity" evidence="10">
    <location>
        <position position="2269"/>
    </location>
</feature>
<keyword evidence="3" id="KW-0596">Phosphopantetheine</keyword>
<dbReference type="Pfam" id="PF08659">
    <property type="entry name" value="KR"/>
    <property type="match status" value="2"/>
</dbReference>
<dbReference type="InterPro" id="IPR014031">
    <property type="entry name" value="Ketoacyl_synth_C"/>
</dbReference>
<comment type="subcellular location">
    <subcellularLocation>
        <location evidence="1">Cytoplasm</location>
    </subcellularLocation>
</comment>
<dbReference type="InterPro" id="IPR020841">
    <property type="entry name" value="PKS_Beta-ketoAc_synthase_dom"/>
</dbReference>
<dbReference type="PROSITE" id="PS50075">
    <property type="entry name" value="CARRIER"/>
    <property type="match status" value="3"/>
</dbReference>
<dbReference type="PROSITE" id="PS52019">
    <property type="entry name" value="PKS_MFAS_DH"/>
    <property type="match status" value="1"/>
</dbReference>
<dbReference type="Pfam" id="PF14765">
    <property type="entry name" value="PS-DH"/>
    <property type="match status" value="1"/>
</dbReference>
<dbReference type="InterPro" id="IPR054514">
    <property type="entry name" value="RhiE-like_linker"/>
</dbReference>
<organism evidence="15">
    <name type="scientific">Sorangium cellulosum</name>
    <name type="common">Polyangium cellulosum</name>
    <dbReference type="NCBI Taxonomy" id="56"/>
    <lineage>
        <taxon>Bacteria</taxon>
        <taxon>Pseudomonadati</taxon>
        <taxon>Myxococcota</taxon>
        <taxon>Polyangia</taxon>
        <taxon>Polyangiales</taxon>
        <taxon>Polyangiaceae</taxon>
        <taxon>Sorangium</taxon>
    </lineage>
</organism>
<feature type="active site" description="Proton donor; for dehydratase activity" evidence="10">
    <location>
        <position position="2436"/>
    </location>
</feature>
<evidence type="ECO:0000259" key="14">
    <source>
        <dbReference type="PROSITE" id="PS52019"/>
    </source>
</evidence>
<dbReference type="InterPro" id="IPR029058">
    <property type="entry name" value="AB_hydrolase_fold"/>
</dbReference>
<dbReference type="Gene3D" id="1.10.1200.10">
    <property type="entry name" value="ACP-like"/>
    <property type="match status" value="3"/>
</dbReference>
<comment type="function">
    <text evidence="9">Involved in production of the polyketide antibiotic thailandamide.</text>
</comment>
<sequence>MGGNTKKRPAPRDGRVAIIGIGCRLPGARDHHEFFRNLSMGVSSIREITPDRWDPAEFYSSDAAAANKVISKWCGLIDEPFAFDHEFFKISPKEARLMDPQQRLLLEEAWHCIEDAGVALRDLQRRRTSVYIGAISGDYLQRGAGAEPRVESHTALGNYACILANRLSQAFNLRGASLTVEAACASSLVAIHEGVEALRRGDADYVLAGAVNLDLHPWRYISFSRARMLSPDGQCKTFDKDANGFVPGEGVVVVLLRRLDDAERDGDSIYGVIRGIAVNHGGQRLTLTAPTVESQREVIGAAIAQAGVEPETITYVEAHGTGTSLGDPIEVEALIETFRERTQAKQFCWIGSVKTNIGHLESAAGMAGLVKVLMMLRARKIAPTLNIRTPNPLIHFADSPFKLAMELVDWRPAKGGAPLRAGISCFGFGGVNSHLILEAHTRRLAPRRGAARGGGPYPFMLSARTRDGLIALVERWGRHLRSGALAEASLADVCHTLATGREHFPFRVGGLVSTEGEVRALLDAAPHLSGGGRRKRWLLCIGDIELPPKAELRALLATRPFASALEALEQDARGEGKARLARLLAGKRGAAERCLFAYVLRGALARLGFSPAAISSRGEGLWAALAMTGMLDWSAAAALAAEGPAEVALRRPELPFVDPLTGRTIHRALLDARYLRALLDGIGVGNDEASQLFTRARLLASSQYTFRSYLDEWNEALRSRDRGGWAVLKDSELPSRVDEDPMKTRVLSLAVQNALDRLNRKWGFPPERILGNTEAQELLDLLVDGVLSYDDLLSLVTGEEERFAVAASEAQQRVHLVDTKKPYPILRGRCRAPAELGDVRRWLARALAESSSPAAPDGGAVLLIGAAHGRPPSPDVVSIDPRGGEGDLLVRPLLEIWLRGADIRWQRWFEKGRHQKVPLPTYPFSSEELVLGPVLRPHSRGPEVGQTGDVAASAARPPAERTVVEERPELLWLRPEWRRDGAVAPAEASAGVPGPILVFDAGGASEIAASSLGARDIYRVRPGARFGEEEQGAFVVRAAEKDDYVRLFEALRRRGPLPSQIVHLWDLVPAGAPDDVEARLETGVYGLFLLTQSLMEQRPERAVQVLHVHALERGQVRPESAAVEGLSRCLQREHPMIQLRSLAVDHPADGHRVGRRMAAELRDARQASVVRYDGDVRLVKRYEEVTELGARAPATAGDSRGGVRAGGVYLVVGGAGGIGLSVVEHLLSTPGTKVALAGRSRAREDLERRLARYQDEGADGAARAVYFQADASQPHQARALVEAVRARFGPLSGVIHAAGVLRDAFFLRKTLGQFREVFAPKVLGALNLDAATLGEPLDFFVLFSSLASVTGNVGQADYAAANAFLDALAATREQQRAAGARSGRTLAINWPRWDGAGMRVQEDGNTIFTARHGIVPMPVAEGLAALDTALASLERPPGQLVLIYGHRDRALAQLDGGRQGEEPARSLPAPAQRAEATGAAVERATAYLKKVFSQLLDRPEAEFDPSVGLDEYGIDSILISQFNVHVERELGTVSKTLLFEHRTIAEVASHLARHRARQLDAALAVTSTRAPGAPALVEAQRGPQAAPAPLADVGSEVGPTPTSAVRHACREAPLQGVAIIGMSGRYPMARDLDELWRNLEAGRDCISEIPLERWDFRARFTEDPEAARAGGMYCKWGGFLDGPDRFDPLFFNISPREAELMDPQERLFLEAAWGALEDAGYPARRLGDPGRRSVGVFVGVTTYSYLLHGPDAWRRGSQSIPTSTPWSIANRVSYYLDLCGPSMPVDTACASSLTAVHLACESLGRGECRAAIVGAVNLYLHPSKYDWLCQMQMLSRRGRCHAFGELADGFVPGEGVGALVLKPLASALSDGDRILGVIKGTAVNHGGRTNGFTVPNPNAQAELVKQALRSAGVDPRTVGYIEAHGTGTSLGDPIEIAGLTRAFREASGGELAHGNCAIGSIKSNIGHLESASGLAGLTKVVLQMRHGRLVPSLHAERTNPRIDFTASPFRVQRDLSDWPRLVVREDGRERGLPRRAGISSFGAGGANAHVIVEEHLGPEPFGRGEEGGEHLVVLSARNQERLREHCRRMAAYLGQRAGEERLSEIAYQLQVRREPMEERLALLASDLGALIEQLDAYGGGAPGGRFFWGNAVANRRDREAARAGGGAAVAEALSRRDLASLASRWVVGADVPWEALHAAPLRHVSLPGYPFAAERYWIPEVQGEPRDEGPRAGGASTAEHPFVQEGDTSAAVPRFSVVFTGEEFFLADHFVDDDKIFPAVGYIEMARAAMAALGRGVRRVKSNVWPAAIAVASPRRIHIELTPTSAGADYEVYSLDLDGGRTVHGQGKVESDAPGSEPRTSGDVLDLEAIRARCDQRVATEDFYPRIHALGLRLGRSYQGIQELRLGEAEALSEIRLPRHLQGGFERFVIHPSIMDSALQATMGLICLREGILALHIPFTIGDVEISGRTPGRCFAHVALKASTPSAKRFEVQLADPEGRVVVRVRDLWLRPWQRAGSPAGAAARTRSEGVFLRPAWVEAPPRPAASAGGGAETVILFARSRAAGRLLSAELDRRAPRARRRTAVVTAGSTFHAVSGLDLEVNPASGADFESLLAAVGPSGAALDIVHAWPRGAFTAREERVQAQLDDGLFPLLHLLRALGRSSDKARVRLLCAVPGSSSEGQPCYEALGGLLRTASRESPRIAHRLLELPEAELDALAEGRANAAASALVDELQGAWEPGLEVRERGGHRSVKRWLQLQPDRDRGATPLRRGGVYIVTGGARGLGLHVARFLASAVGARIVLAGRSAADARVSSAIRDVRAAGGEALYVRADVRRAEDAGALVRAAKTALGAVHGIIHSAGVLRDALLVNKDDVDVREVIAPKVWGALHLDGATREEPLDFIALFSSLAGVIGSVGQADYAFANSFLDAFATWREGLRRAGLRSGATLSIGWPLWRDGGMRADAATEESLRLNFGLSPLETEVGLAAFSALLAMPSGATLFIPGDAAKLRDQLGAAGAPPGGAPRRDEPDARRAAERVAKASPQDGSVTRDALRPALERQLIEEAAALVKLDPSRMRLNAELGSYGFDSIAFTRLSNQVNQSLGTDITPATFFEHTTLAALADHLLGAHAAQLTTRLLARGASSAAEAGAVAKSAVLAGAEASSAVVPSAAETPAVPSTQAPSGAVAREPVAIIGMHGWMPQSEDLAEFWRHLEDGRDLVTEIPADRWDWREYFGDPLREPNKTNSKWGGFLKEVDKFDARFFGISPREAELMDPQQRLFLQSVYKAVEEAGYRPSDLARLRTGLFVGVGSFDYYDLLREAGVPIEAYTTTGMLHSVLANRVSYLLNFTGPSFALDTACSSSLVAVRSAIEALWAGSCEVAVAGGVNLLISPMIYISFARAGMLSPDGRCKTFNKDANGYVRGEGVGALILKPLSRAIRDGDHIHAVIRGSAVNHGGRVNTLTTPNPNAQSELIVRALEEGGIDPATVGYVEVHGTGTALGDPIEINGLKKAFRELRRRAEQPELTEPRCAVGSVKTNLGHLENAAGMAGIFKVILAMKHGRIPGNLHLTKLNPYIQLSGSPFRIVSAPEDWPRVRDEWGRELPRRAGVSSFGFGGVNAHVLLEEHLSPTRPSADDGREHVFVLSARTEERLREVARSLARFLDSSTTAPRAEGGGVAGEQVEGALIAAAAELLGVRADEVSRDEALEDLGFDAFRCEQLWERITGAYGVERGVLARAPSSTLAEMARELVAARPDIAAQTGGSAAASGALPLLDLAYTLQVGREAMEERLAVVARSTRELSEKLHAFSLRGECGEGVFRRPVSPANGPAAAAGEGTAVDALLARRDLRGLAALWAGGASVDWTRLHGASRPVRLSLPTYPFERTRHWLPRLAAHIAGTHGPALAGEADAGELLSGEDHVRAELREILAEKLKIDAGELDEDTELQQYGADSILNAMILQTVQEKFGGQLPLSAIVEHPTLRTLASFVHAELFTGEEAAGEPRKRSVRERAPAQAPRLPPELLPINIKGTGQISFWMPGATGHPVGIQSLSDALGPDYPVYAFQARGTHGLSVPQLLDDMVEHYVHCIRLVQPKGPYVLGGYSFGGLIALETARRLQAEGERIRHLILLDTYPATQEVFRRHHGGGEGEMEHDGDFLPLYLVNYFLRVKENPHLLVKKEDVAHLPACLQLAQLAKMAAERGSKRMSADDIFLFLRGGLLCSEFAEGIYQLYESRMKPYDASDVLFFRAMDGFVGKSSAMYWGSVNMLKGYDYTQPWRELFRKGFRVVELDNDHFNMLEEPTLSIALHAIKEVLRDPPPVDADRFARFDEGLKGATRLGHDLLARRLRAAGALPAPGETVHRDELRRRLNVLPRYTRLLDASIDMLARGGYLRREDDRLAAGPRLAEAALPGDEAEVAASADALRASCPDIEPCLRLLTTCQSAILEVMDGRRDPADVLFPGGSTDLVSKLNPQDDLYGRLLAERVEDHVRQHARRYRHAKVQIIDVGAGAGGTSALLLEALKPHASRLRYFYTDVGVGFLNSAKKQLAGAYPFAEFTTFDVGNSPEAQGFEPWSVDVVVASNVLHATRRIATSLGQCRRLLKPGGLLVLNELTQRLDINTLTFGLLPGWWHYEDSELRIEGSPVLRLDAWTRALEASGFRNIEVLDVPLGPRHELPQSLIIARAGAAQGD</sequence>
<dbReference type="InterPro" id="IPR036291">
    <property type="entry name" value="NAD(P)-bd_dom_sf"/>
</dbReference>
<dbReference type="CDD" id="cd02440">
    <property type="entry name" value="AdoMet_MTases"/>
    <property type="match status" value="1"/>
</dbReference>
<dbReference type="CDD" id="cd00833">
    <property type="entry name" value="PKS"/>
    <property type="match status" value="3"/>
</dbReference>
<dbReference type="CDD" id="cd08953">
    <property type="entry name" value="KR_2_SDR_x"/>
    <property type="match status" value="2"/>
</dbReference>
<keyword evidence="4" id="KW-0963">Cytoplasm</keyword>
<dbReference type="InterPro" id="IPR049490">
    <property type="entry name" value="C883_1060-like_KR_N"/>
</dbReference>
<dbReference type="InterPro" id="IPR006162">
    <property type="entry name" value="Ppantetheine_attach_site"/>
</dbReference>
<dbReference type="SUPFAM" id="SSF47336">
    <property type="entry name" value="ACP-like"/>
    <property type="match status" value="4"/>
</dbReference>
<protein>
    <recommendedName>
        <fullName evidence="16">Polyketide synthase</fullName>
    </recommendedName>
</protein>
<dbReference type="Gene3D" id="3.40.50.150">
    <property type="entry name" value="Vaccinia Virus protein VP39"/>
    <property type="match status" value="1"/>
</dbReference>
<dbReference type="Pfam" id="PF22336">
    <property type="entry name" value="RhiE-like_linker"/>
    <property type="match status" value="2"/>
</dbReference>
<evidence type="ECO:0000259" key="12">
    <source>
        <dbReference type="PROSITE" id="PS50075"/>
    </source>
</evidence>
<dbReference type="InterPro" id="IPR049552">
    <property type="entry name" value="PKS_DH_N"/>
</dbReference>
<name>A0A3S7UZV8_SORCE</name>
<dbReference type="Pfam" id="PF21394">
    <property type="entry name" value="Beta-ketacyl_N"/>
    <property type="match status" value="2"/>
</dbReference>
<evidence type="ECO:0000256" key="4">
    <source>
        <dbReference type="ARBA" id="ARBA00022490"/>
    </source>
</evidence>
<dbReference type="InterPro" id="IPR020807">
    <property type="entry name" value="PKS_DH"/>
</dbReference>
<dbReference type="InterPro" id="IPR020806">
    <property type="entry name" value="PKS_PP-bd"/>
</dbReference>
<dbReference type="InterPro" id="IPR049551">
    <property type="entry name" value="PKS_DH_C"/>
</dbReference>
<dbReference type="GO" id="GO:0004312">
    <property type="term" value="F:fatty acid synthase activity"/>
    <property type="evidence" value="ECO:0007669"/>
    <property type="project" value="TreeGrafter"/>
</dbReference>
<feature type="region of interest" description="Disordered" evidence="11">
    <location>
        <begin position="939"/>
        <end position="959"/>
    </location>
</feature>
<dbReference type="InterPro" id="IPR050091">
    <property type="entry name" value="PKS_NRPS_Biosynth_Enz"/>
</dbReference>
<feature type="region of interest" description="Disordered" evidence="11">
    <location>
        <begin position="3999"/>
        <end position="4022"/>
    </location>
</feature>
<dbReference type="SUPFAM" id="SSF53335">
    <property type="entry name" value="S-adenosyl-L-methionine-dependent methyltransferases"/>
    <property type="match status" value="1"/>
</dbReference>
<evidence type="ECO:0000256" key="10">
    <source>
        <dbReference type="PROSITE-ProRule" id="PRU01363"/>
    </source>
</evidence>
<dbReference type="Gene3D" id="3.40.50.720">
    <property type="entry name" value="NAD(P)-binding Rossmann-like Domain"/>
    <property type="match status" value="2"/>
</dbReference>
<dbReference type="InterPro" id="IPR014030">
    <property type="entry name" value="Ketoacyl_synth_N"/>
</dbReference>
<dbReference type="InterPro" id="IPR013968">
    <property type="entry name" value="PKS_KR"/>
</dbReference>
<dbReference type="Pfam" id="PF00975">
    <property type="entry name" value="Thioesterase"/>
    <property type="match status" value="1"/>
</dbReference>
<evidence type="ECO:0000256" key="3">
    <source>
        <dbReference type="ARBA" id="ARBA00022450"/>
    </source>
</evidence>
<feature type="compositionally biased region" description="Basic and acidic residues" evidence="11">
    <location>
        <begin position="3025"/>
        <end position="3040"/>
    </location>
</feature>
<dbReference type="PROSITE" id="PS00012">
    <property type="entry name" value="PHOSPHOPANTETHEINE"/>
    <property type="match status" value="1"/>
</dbReference>
<feature type="domain" description="Carrier" evidence="12">
    <location>
        <begin position="3678"/>
        <end position="3755"/>
    </location>
</feature>
<evidence type="ECO:0000256" key="1">
    <source>
        <dbReference type="ARBA" id="ARBA00004496"/>
    </source>
</evidence>
<dbReference type="InterPro" id="IPR032821">
    <property type="entry name" value="PKS_assoc"/>
</dbReference>
<feature type="domain" description="Ketosynthase family 3 (KS3)" evidence="13">
    <location>
        <begin position="1614"/>
        <end position="2054"/>
    </location>
</feature>
<evidence type="ECO:0000256" key="8">
    <source>
        <dbReference type="ARBA" id="ARBA00023268"/>
    </source>
</evidence>
<evidence type="ECO:0000256" key="5">
    <source>
        <dbReference type="ARBA" id="ARBA00022553"/>
    </source>
</evidence>